<feature type="compositionally biased region" description="Gly residues" evidence="3">
    <location>
        <begin position="490"/>
        <end position="500"/>
    </location>
</feature>
<feature type="region of interest" description="Disordered" evidence="3">
    <location>
        <begin position="1"/>
        <end position="28"/>
    </location>
</feature>
<feature type="domain" description="Ig-like" evidence="4">
    <location>
        <begin position="1404"/>
        <end position="1492"/>
    </location>
</feature>
<feature type="region of interest" description="Disordered" evidence="3">
    <location>
        <begin position="475"/>
        <end position="697"/>
    </location>
</feature>
<keyword evidence="2" id="KW-0393">Immunoglobulin domain</keyword>
<dbReference type="InterPro" id="IPR003599">
    <property type="entry name" value="Ig_sub"/>
</dbReference>
<dbReference type="Gene3D" id="2.60.40.10">
    <property type="entry name" value="Immunoglobulins"/>
    <property type="match status" value="11"/>
</dbReference>
<dbReference type="SMART" id="SM00060">
    <property type="entry name" value="FN3"/>
    <property type="match status" value="4"/>
</dbReference>
<feature type="compositionally biased region" description="Polar residues" evidence="3">
    <location>
        <begin position="604"/>
        <end position="616"/>
    </location>
</feature>
<name>A0A9D3Q478_MEGAT</name>
<dbReference type="InterPro" id="IPR013098">
    <property type="entry name" value="Ig_I-set"/>
</dbReference>
<dbReference type="Pfam" id="PF18362">
    <property type="entry name" value="THB"/>
    <property type="match status" value="1"/>
</dbReference>
<evidence type="ECO:0000256" key="2">
    <source>
        <dbReference type="ARBA" id="ARBA00023319"/>
    </source>
</evidence>
<dbReference type="InterPro" id="IPR036179">
    <property type="entry name" value="Ig-like_dom_sf"/>
</dbReference>
<dbReference type="Pfam" id="PF07679">
    <property type="entry name" value="I-set"/>
    <property type="match status" value="6"/>
</dbReference>
<dbReference type="CDD" id="cd00063">
    <property type="entry name" value="FN3"/>
    <property type="match status" value="4"/>
</dbReference>
<dbReference type="EMBL" id="JAFDVH010000008">
    <property type="protein sequence ID" value="KAG7472123.1"/>
    <property type="molecule type" value="Genomic_DNA"/>
</dbReference>
<feature type="domain" description="Fibronectin type-III" evidence="5">
    <location>
        <begin position="893"/>
        <end position="989"/>
    </location>
</feature>
<dbReference type="Proteomes" id="UP001046870">
    <property type="component" value="Chromosome 8"/>
</dbReference>
<dbReference type="FunFam" id="2.60.40.10:FF:000060">
    <property type="entry name" value="Myosin-binding protein C, slow type"/>
    <property type="match status" value="1"/>
</dbReference>
<dbReference type="SMART" id="SM00408">
    <property type="entry name" value="IGc2"/>
    <property type="match status" value="3"/>
</dbReference>
<reference evidence="6" key="1">
    <citation type="submission" date="2021-01" db="EMBL/GenBank/DDBJ databases">
        <authorList>
            <person name="Zahm M."/>
            <person name="Roques C."/>
            <person name="Cabau C."/>
            <person name="Klopp C."/>
            <person name="Donnadieu C."/>
            <person name="Jouanno E."/>
            <person name="Lampietro C."/>
            <person name="Louis A."/>
            <person name="Herpin A."/>
            <person name="Echchiki A."/>
            <person name="Berthelot C."/>
            <person name="Parey E."/>
            <person name="Roest-Crollius H."/>
            <person name="Braasch I."/>
            <person name="Postlethwait J."/>
            <person name="Bobe J."/>
            <person name="Montfort J."/>
            <person name="Bouchez O."/>
            <person name="Begum T."/>
            <person name="Mejri S."/>
            <person name="Adams A."/>
            <person name="Chen W.-J."/>
            <person name="Guiguen Y."/>
        </authorList>
    </citation>
    <scope>NUCLEOTIDE SEQUENCE</scope>
    <source>
        <strain evidence="6">YG-15Mar2019-1</strain>
        <tissue evidence="6">Brain</tissue>
    </source>
</reference>
<dbReference type="FunFam" id="2.60.40.10:FF:001267">
    <property type="entry name" value="Immunoglobulin-like and fibronectin type III domain containing 1"/>
    <property type="match status" value="1"/>
</dbReference>
<dbReference type="InterPro" id="IPR007110">
    <property type="entry name" value="Ig-like_dom"/>
</dbReference>
<dbReference type="InterPro" id="IPR040849">
    <property type="entry name" value="MyBP-C_THB"/>
</dbReference>
<evidence type="ECO:0000259" key="5">
    <source>
        <dbReference type="PROSITE" id="PS50853"/>
    </source>
</evidence>
<dbReference type="GO" id="GO:0045214">
    <property type="term" value="P:sarcomere organization"/>
    <property type="evidence" value="ECO:0007669"/>
    <property type="project" value="TreeGrafter"/>
</dbReference>
<feature type="compositionally biased region" description="Basic and acidic residues" evidence="3">
    <location>
        <begin position="546"/>
        <end position="566"/>
    </location>
</feature>
<feature type="compositionally biased region" description="Basic and acidic residues" evidence="3">
    <location>
        <begin position="529"/>
        <end position="539"/>
    </location>
</feature>
<evidence type="ECO:0000256" key="3">
    <source>
        <dbReference type="SAM" id="MobiDB-lite"/>
    </source>
</evidence>
<dbReference type="FunFam" id="2.60.40.10:FF:002294">
    <property type="entry name" value="Immunoglobulin-like and fibronectin type III domain-containing 1, tandem duplicate 3"/>
    <property type="match status" value="1"/>
</dbReference>
<feature type="domain" description="Ig-like" evidence="4">
    <location>
        <begin position="54"/>
        <end position="144"/>
    </location>
</feature>
<dbReference type="SUPFAM" id="SSF49265">
    <property type="entry name" value="Fibronectin type III"/>
    <property type="match status" value="3"/>
</dbReference>
<dbReference type="SMART" id="SM00409">
    <property type="entry name" value="IG"/>
    <property type="match status" value="7"/>
</dbReference>
<dbReference type="InterPro" id="IPR003598">
    <property type="entry name" value="Ig_sub2"/>
</dbReference>
<dbReference type="FunFam" id="2.60.40.10:FF:000031">
    <property type="entry name" value="Myosin-binding protein C, slow type"/>
    <property type="match status" value="1"/>
</dbReference>
<feature type="domain" description="Fibronectin type-III" evidence="5">
    <location>
        <begin position="1092"/>
        <end position="1193"/>
    </location>
</feature>
<proteinExistence type="predicted"/>
<dbReference type="InterPro" id="IPR050964">
    <property type="entry name" value="Striated_Muscle_Regulatory"/>
</dbReference>
<feature type="domain" description="Ig-like" evidence="4">
    <location>
        <begin position="703"/>
        <end position="788"/>
    </location>
</feature>
<dbReference type="PROSITE" id="PS50853">
    <property type="entry name" value="FN3"/>
    <property type="match status" value="4"/>
</dbReference>
<dbReference type="SUPFAM" id="SSF48726">
    <property type="entry name" value="Immunoglobulin"/>
    <property type="match status" value="7"/>
</dbReference>
<dbReference type="FunFam" id="2.60.40.10:FF:001231">
    <property type="entry name" value="Immunoglobulin-like and fibronectin type III domain containing 1"/>
    <property type="match status" value="1"/>
</dbReference>
<dbReference type="GO" id="GO:0031430">
    <property type="term" value="C:M band"/>
    <property type="evidence" value="ECO:0007669"/>
    <property type="project" value="TreeGrafter"/>
</dbReference>
<dbReference type="Pfam" id="PF00041">
    <property type="entry name" value="fn3"/>
    <property type="match status" value="4"/>
</dbReference>
<evidence type="ECO:0000259" key="4">
    <source>
        <dbReference type="PROSITE" id="PS50835"/>
    </source>
</evidence>
<dbReference type="OrthoDB" id="504170at2759"/>
<evidence type="ECO:0000256" key="1">
    <source>
        <dbReference type="ARBA" id="ARBA00022737"/>
    </source>
</evidence>
<sequence>MWKRAKITDQTASGQGPEQGKHYKRKVGIKKRSKVPGVMITQYVEELPEGKTTPDFLRKPIALTIQEGKLAIFKAVVSGNPKPEVTWKRAKGDMADQMKFQVKYDESSNEYTLLIPKVSGEEADTYKCFAINEYGKAVCTATLNVIEVGFKKNKAMEEPGPTTDPAEFRKLLRKSAGRKVEEKKEGEIDEKFWEILLSSEKKDYERICADFGVTDFRWMLKKLNELKREREEEQALYIDAISNLKHIEVKADGSASFELDLDLKDPSSRIFLYKDGVMIPYSRDMEMKHNLRQVGKKLVFTIRDLLPEDAGLYQVDVEEVNVFSTEFKIPNIDFIVKIQEVKAKEREDAIFECVLSHPCPKILWMGKNAQLEDGEKYQITVSEDKLIHRLRVRDCMQLDKGIYAAVAGIKTCSAWLIVEADSEPVPPGKKKARKTTQAGGATVNLEKVAQEQQVKLQKEREEKLEVLRKVQEEKEVAKAAEPPMQPVVDGGDGLGEGSGLDDGPRLLNGSTGATLDSRPKLESPPPPKLESRPPPKLESRPTPVIAKEDCPAQKIPADDGMRDSGPVKEVPAKTPPVDDRDDGAEDQNKKRTRTGPLVPDTVIGETNNEGAATDSNLQKRQENRQGKGQGNQQANGQGSGQGEGQEQGQQMEKESVQGNGRNKRQETGGENGEENGQEGPGEAGRSTKRTRQGPLLSDKVIDPGVQFISGLSDVNAVVGQPAELMCKLSGESCEGAWFKDGKQLSSTDGLTIAKDGPCHKLIIKKCHEEDTGKYRFEADGRKTEAMIIVEDPPRLDPDDLAKFSQPVIVKAGQNASFKMPFVGREPVKVQWYKEGEELVDDTNVVVEKAPTHSRLLLSRCQRKDTGEIKIKLKNDFGTIEALSRLIVLDKPTPPQGPVEVVESSASCIAIKWRPPKDDGGSPVKGYMLERQQIGRNTWTKLGEIPGVAAYRDTDVDHGRKYCYRIRAVSEEGVSEMMETNDIMAGTKAYPGPPAAPKIVSAFKDCINLSWTPPTNTGGSRILGYHLEKRKKGSNIWSPVNPVNEPIQDKKYAVKDVVAGMSYEFRVAAVNISGAGEPSVPSDFVIARDPKKAPGKVIDLKVIDSTYTTLSLSWTKPTEQEGVQDEAKGYFVEIRPAESTDWIRCNVIPVIMTSFMVKGLKSMGMYWVRVIATNEGGEGEPQDLDNYIIAMPPPVRPKFTDTKMKSFMVVRAGNSVRVNVNYEASPWPDVVWLKDNMPVSKRVTITNAEGTSQLLIPSSERSDTGVYTIIVKNLVGQETFSIEIRVTDDPKPPGPVELEENVPGTVTVVWEPSPDEKRDDRLHYVVSKRDSSKQTWQTVADRLFNNKFTACNIVPGREYHFRVYAKNDMGLSEPSESPTWGTTRKRDKFTVNMPQYRPLDFQSAPKFLVPLKMHMAPPGYECYMSCAVSGNPKPHVTWYRNNVSLNTNTNYYISNTCGVCSMLILRVGPKDHGEYTVMAENTLGRAECSTSLTVRE</sequence>
<dbReference type="FunFam" id="2.60.40.10:FF:001232">
    <property type="entry name" value="Immunoglobulin-like and fibronectin type III domain-containing 1"/>
    <property type="match status" value="1"/>
</dbReference>
<protein>
    <recommendedName>
        <fullName evidence="8">Immunoglobulin-like and fibronectin type III domain-containing protein 1</fullName>
    </recommendedName>
</protein>
<dbReference type="PANTHER" id="PTHR13817">
    <property type="entry name" value="TITIN"/>
    <property type="match status" value="1"/>
</dbReference>
<dbReference type="PROSITE" id="PS50835">
    <property type="entry name" value="IG_LIKE"/>
    <property type="match status" value="4"/>
</dbReference>
<evidence type="ECO:0000313" key="7">
    <source>
        <dbReference type="Proteomes" id="UP001046870"/>
    </source>
</evidence>
<feature type="domain" description="Fibronectin type-III" evidence="5">
    <location>
        <begin position="992"/>
        <end position="1088"/>
    </location>
</feature>
<feature type="domain" description="Ig-like" evidence="4">
    <location>
        <begin position="1196"/>
        <end position="1286"/>
    </location>
</feature>
<keyword evidence="1" id="KW-0677">Repeat</keyword>
<dbReference type="FunFam" id="2.60.40.10:FF:001097">
    <property type="entry name" value="Immunoglobulin-like and fibronectin type III domain-containing protein 1"/>
    <property type="match status" value="1"/>
</dbReference>
<accession>A0A9D3Q478</accession>
<dbReference type="FunFam" id="2.60.40.10:FF:001401">
    <property type="entry name" value="immunoglobulin-like and fibronectin type III domain-containing protein 1"/>
    <property type="match status" value="1"/>
</dbReference>
<dbReference type="InterPro" id="IPR003961">
    <property type="entry name" value="FN3_dom"/>
</dbReference>
<evidence type="ECO:0008006" key="8">
    <source>
        <dbReference type="Google" id="ProtNLM"/>
    </source>
</evidence>
<evidence type="ECO:0000313" key="6">
    <source>
        <dbReference type="EMBL" id="KAG7472123.1"/>
    </source>
</evidence>
<dbReference type="PANTHER" id="PTHR13817:SF181">
    <property type="entry name" value="IMMUNOGLOBULIN-LIKE AND FIBRONECTIN TYPE III DOMAIN-CONTAINING PROTEIN 1"/>
    <property type="match status" value="1"/>
</dbReference>
<keyword evidence="7" id="KW-1185">Reference proteome</keyword>
<dbReference type="InterPro" id="IPR036116">
    <property type="entry name" value="FN3_sf"/>
</dbReference>
<dbReference type="InterPro" id="IPR013783">
    <property type="entry name" value="Ig-like_fold"/>
</dbReference>
<feature type="domain" description="Fibronectin type-III" evidence="5">
    <location>
        <begin position="1291"/>
        <end position="1385"/>
    </location>
</feature>
<comment type="caution">
    <text evidence="6">The sequence shown here is derived from an EMBL/GenBank/DDBJ whole genome shotgun (WGS) entry which is preliminary data.</text>
</comment>
<dbReference type="FunFam" id="2.60.40.10:FF:001435">
    <property type="entry name" value="Immunoglobulin-like and fibronectin type III domain-containing 1"/>
    <property type="match status" value="1"/>
</dbReference>
<gene>
    <name evidence="6" type="ORF">MATL_G00105240</name>
</gene>
<organism evidence="6 7">
    <name type="scientific">Megalops atlanticus</name>
    <name type="common">Tarpon</name>
    <name type="synonym">Clupea gigantea</name>
    <dbReference type="NCBI Taxonomy" id="7932"/>
    <lineage>
        <taxon>Eukaryota</taxon>
        <taxon>Metazoa</taxon>
        <taxon>Chordata</taxon>
        <taxon>Craniata</taxon>
        <taxon>Vertebrata</taxon>
        <taxon>Euteleostomi</taxon>
        <taxon>Actinopterygii</taxon>
        <taxon>Neopterygii</taxon>
        <taxon>Teleostei</taxon>
        <taxon>Elopiformes</taxon>
        <taxon>Megalopidae</taxon>
        <taxon>Megalops</taxon>
    </lineage>
</organism>
<dbReference type="FunFam" id="2.60.40.10:FF:001438">
    <property type="entry name" value="Immunoglobulin-like and fibronectin type III domain-containing protein 1"/>
    <property type="match status" value="1"/>
</dbReference>